<sequence length="203" mass="22244">MEPVTLTTERLVLRPFEPSDVPAVQAACQDPEIPRWTTVPSPYTREHAVDFVERIAPEGWRDDTSYNFAAVAKDTGALVSAIGLVRLALDEPDRQAELGYWTAAGQRGRGYTAEAARAVAEWAFTELAVERMEWYAQAGNAASRAVALKVGFRMEGTLRARLVSQGSRRDAWVGALLPSDLGLPSATPYLPFPDRSTDDPPAR</sequence>
<proteinExistence type="predicted"/>
<dbReference type="OrthoDB" id="9795188at2"/>
<protein>
    <submittedName>
        <fullName evidence="3">N-acetyltransferase</fullName>
    </submittedName>
</protein>
<dbReference type="PROSITE" id="PS51186">
    <property type="entry name" value="GNAT"/>
    <property type="match status" value="1"/>
</dbReference>
<dbReference type="SUPFAM" id="SSF55729">
    <property type="entry name" value="Acyl-CoA N-acyltransferases (Nat)"/>
    <property type="match status" value="1"/>
</dbReference>
<comment type="caution">
    <text evidence="3">The sequence shown here is derived from an EMBL/GenBank/DDBJ whole genome shotgun (WGS) entry which is preliminary data.</text>
</comment>
<dbReference type="EMBL" id="SRID01000045">
    <property type="protein sequence ID" value="TGB14880.1"/>
    <property type="molecule type" value="Genomic_DNA"/>
</dbReference>
<dbReference type="InterPro" id="IPR051908">
    <property type="entry name" value="Ribosomal_N-acetyltransferase"/>
</dbReference>
<accession>A0A4Z0HCR0</accession>
<dbReference type="InterPro" id="IPR000182">
    <property type="entry name" value="GNAT_dom"/>
</dbReference>
<dbReference type="RefSeq" id="WP_135338192.1">
    <property type="nucleotide sequence ID" value="NZ_JBHLTX010000054.1"/>
</dbReference>
<reference evidence="3 4" key="1">
    <citation type="submission" date="2019-03" db="EMBL/GenBank/DDBJ databases">
        <authorList>
            <person name="Gonzalez-Pimentel J.L."/>
        </authorList>
    </citation>
    <scope>NUCLEOTIDE SEQUENCE [LARGE SCALE GENOMIC DNA]</scope>
    <source>
        <strain evidence="3 4">JCM 31289</strain>
    </source>
</reference>
<dbReference type="GO" id="GO:0008999">
    <property type="term" value="F:protein-N-terminal-alanine acetyltransferase activity"/>
    <property type="evidence" value="ECO:0007669"/>
    <property type="project" value="TreeGrafter"/>
</dbReference>
<feature type="region of interest" description="Disordered" evidence="1">
    <location>
        <begin position="182"/>
        <end position="203"/>
    </location>
</feature>
<dbReference type="Gene3D" id="3.40.630.30">
    <property type="match status" value="1"/>
</dbReference>
<name>A0A4Z0HCR0_9ACTN</name>
<dbReference type="PANTHER" id="PTHR43441:SF10">
    <property type="entry name" value="ACETYLTRANSFERASE"/>
    <property type="match status" value="1"/>
</dbReference>
<dbReference type="GO" id="GO:1990189">
    <property type="term" value="F:protein N-terminal-serine acetyltransferase activity"/>
    <property type="evidence" value="ECO:0007669"/>
    <property type="project" value="TreeGrafter"/>
</dbReference>
<organism evidence="3 4">
    <name type="scientific">Streptomyces palmae</name>
    <dbReference type="NCBI Taxonomy" id="1701085"/>
    <lineage>
        <taxon>Bacteria</taxon>
        <taxon>Bacillati</taxon>
        <taxon>Actinomycetota</taxon>
        <taxon>Actinomycetes</taxon>
        <taxon>Kitasatosporales</taxon>
        <taxon>Streptomycetaceae</taxon>
        <taxon>Streptomyces</taxon>
    </lineage>
</organism>
<feature type="domain" description="N-acetyltransferase" evidence="2">
    <location>
        <begin position="11"/>
        <end position="178"/>
    </location>
</feature>
<evidence type="ECO:0000313" key="3">
    <source>
        <dbReference type="EMBL" id="TGB14880.1"/>
    </source>
</evidence>
<dbReference type="Pfam" id="PF13302">
    <property type="entry name" value="Acetyltransf_3"/>
    <property type="match status" value="1"/>
</dbReference>
<dbReference type="AlphaFoldDB" id="A0A4Z0HCR0"/>
<evidence type="ECO:0000256" key="1">
    <source>
        <dbReference type="SAM" id="MobiDB-lite"/>
    </source>
</evidence>
<dbReference type="InterPro" id="IPR016181">
    <property type="entry name" value="Acyl_CoA_acyltransferase"/>
</dbReference>
<keyword evidence="4" id="KW-1185">Reference proteome</keyword>
<gene>
    <name evidence="3" type="ORF">E4099_07670</name>
</gene>
<evidence type="ECO:0000313" key="4">
    <source>
        <dbReference type="Proteomes" id="UP000297948"/>
    </source>
</evidence>
<dbReference type="PANTHER" id="PTHR43441">
    <property type="entry name" value="RIBOSOMAL-PROTEIN-SERINE ACETYLTRANSFERASE"/>
    <property type="match status" value="1"/>
</dbReference>
<evidence type="ECO:0000259" key="2">
    <source>
        <dbReference type="PROSITE" id="PS51186"/>
    </source>
</evidence>
<dbReference type="Proteomes" id="UP000297948">
    <property type="component" value="Unassembled WGS sequence"/>
</dbReference>
<dbReference type="GO" id="GO:0005737">
    <property type="term" value="C:cytoplasm"/>
    <property type="evidence" value="ECO:0007669"/>
    <property type="project" value="TreeGrafter"/>
</dbReference>
<keyword evidence="3" id="KW-0808">Transferase</keyword>